<keyword evidence="4" id="KW-0378">Hydrolase</keyword>
<dbReference type="PANTHER" id="PTHR30417:SF1">
    <property type="entry name" value="N-ACETYLMURAMOYL-L-ALANINE AMIDASE AMID"/>
    <property type="match status" value="1"/>
</dbReference>
<dbReference type="EC" id="3.5.1.28" evidence="3"/>
<dbReference type="InterPro" id="IPR036366">
    <property type="entry name" value="PGBDSf"/>
</dbReference>
<evidence type="ECO:0000313" key="8">
    <source>
        <dbReference type="Proteomes" id="UP001161390"/>
    </source>
</evidence>
<gene>
    <name evidence="7" type="ORF">GCM10007854_07970</name>
</gene>
<evidence type="ECO:0000259" key="6">
    <source>
        <dbReference type="SMART" id="SM00644"/>
    </source>
</evidence>
<sequence length="240" mass="26298">MSQLIAAPSPNHDERTLPISMLVLHYTGMETGAAALERLTESAAKVSAHYLVEEDGRVFQLVEDDRRAWHAGVSAWNGISNVNSASIGIEIVNGGHDYGLPAYPDVQINALIPLCKRLIRRFDIRPQNIVGHSDIAPDRKDDPGERFPWAGLAAAGIGLWPGEGNGDRRILFGPDDRDRGVALLQRGLAGIGYCIEIDGVMSPLSVNVVQAFQRRYRPDQIDGHVDMETFDLVGRLAQQL</sequence>
<dbReference type="InterPro" id="IPR002502">
    <property type="entry name" value="Amidase_domain"/>
</dbReference>
<reference evidence="7" key="2">
    <citation type="submission" date="2023-01" db="EMBL/GenBank/DDBJ databases">
        <title>Draft genome sequence of Algimonas porphyrae strain NBRC 108216.</title>
        <authorList>
            <person name="Sun Q."/>
            <person name="Mori K."/>
        </authorList>
    </citation>
    <scope>NUCLEOTIDE SEQUENCE</scope>
    <source>
        <strain evidence="7">NBRC 108216</strain>
    </source>
</reference>
<dbReference type="SUPFAM" id="SSF47090">
    <property type="entry name" value="PGBD-like"/>
    <property type="match status" value="1"/>
</dbReference>
<comment type="catalytic activity">
    <reaction evidence="1">
        <text>Hydrolyzes the link between N-acetylmuramoyl residues and L-amino acid residues in certain cell-wall glycopeptides.</text>
        <dbReference type="EC" id="3.5.1.28"/>
    </reaction>
</comment>
<evidence type="ECO:0000313" key="7">
    <source>
        <dbReference type="EMBL" id="GLQ19842.1"/>
    </source>
</evidence>
<comment type="caution">
    <text evidence="7">The sequence shown here is derived from an EMBL/GenBank/DDBJ whole genome shotgun (WGS) entry which is preliminary data.</text>
</comment>
<organism evidence="7 8">
    <name type="scientific">Algimonas porphyrae</name>
    <dbReference type="NCBI Taxonomy" id="1128113"/>
    <lineage>
        <taxon>Bacteria</taxon>
        <taxon>Pseudomonadati</taxon>
        <taxon>Pseudomonadota</taxon>
        <taxon>Alphaproteobacteria</taxon>
        <taxon>Maricaulales</taxon>
        <taxon>Robiginitomaculaceae</taxon>
        <taxon>Algimonas</taxon>
    </lineage>
</organism>
<dbReference type="Pfam" id="PF01471">
    <property type="entry name" value="PG_binding_1"/>
    <property type="match status" value="1"/>
</dbReference>
<dbReference type="RefSeq" id="WP_284369869.1">
    <property type="nucleotide sequence ID" value="NZ_BSNJ01000002.1"/>
</dbReference>
<dbReference type="SMART" id="SM00644">
    <property type="entry name" value="Ami_2"/>
    <property type="match status" value="1"/>
</dbReference>
<dbReference type="CDD" id="cd06583">
    <property type="entry name" value="PGRP"/>
    <property type="match status" value="1"/>
</dbReference>
<protein>
    <recommendedName>
        <fullName evidence="3">N-acetylmuramoyl-L-alanine amidase</fullName>
        <ecNumber evidence="3">3.5.1.28</ecNumber>
    </recommendedName>
</protein>
<dbReference type="Gene3D" id="3.40.80.10">
    <property type="entry name" value="Peptidoglycan recognition protein-like"/>
    <property type="match status" value="1"/>
</dbReference>
<name>A0ABQ5UYB7_9PROT</name>
<dbReference type="InterPro" id="IPR002477">
    <property type="entry name" value="Peptidoglycan-bd-like"/>
</dbReference>
<dbReference type="InterPro" id="IPR036365">
    <property type="entry name" value="PGBD-like_sf"/>
</dbReference>
<comment type="similarity">
    <text evidence="2">Belongs to the N-acetylmuramoyl-L-alanine amidase 2 family.</text>
</comment>
<dbReference type="PANTHER" id="PTHR30417">
    <property type="entry name" value="N-ACETYLMURAMOYL-L-ALANINE AMIDASE AMID"/>
    <property type="match status" value="1"/>
</dbReference>
<dbReference type="Proteomes" id="UP001161390">
    <property type="component" value="Unassembled WGS sequence"/>
</dbReference>
<keyword evidence="8" id="KW-1185">Reference proteome</keyword>
<dbReference type="EMBL" id="BSNJ01000002">
    <property type="protein sequence ID" value="GLQ19842.1"/>
    <property type="molecule type" value="Genomic_DNA"/>
</dbReference>
<dbReference type="InterPro" id="IPR036505">
    <property type="entry name" value="Amidase/PGRP_sf"/>
</dbReference>
<reference evidence="7" key="1">
    <citation type="journal article" date="2014" name="Int. J. Syst. Evol. Microbiol.">
        <title>Complete genome of a new Firmicutes species belonging to the dominant human colonic microbiota ('Ruminococcus bicirculans') reveals two chromosomes and a selective capacity to utilize plant glucans.</title>
        <authorList>
            <consortium name="NISC Comparative Sequencing Program"/>
            <person name="Wegmann U."/>
            <person name="Louis P."/>
            <person name="Goesmann A."/>
            <person name="Henrissat B."/>
            <person name="Duncan S.H."/>
            <person name="Flint H.J."/>
        </authorList>
    </citation>
    <scope>NUCLEOTIDE SEQUENCE</scope>
    <source>
        <strain evidence="7">NBRC 108216</strain>
    </source>
</reference>
<evidence type="ECO:0000256" key="1">
    <source>
        <dbReference type="ARBA" id="ARBA00001561"/>
    </source>
</evidence>
<feature type="domain" description="N-acetylmuramoyl-L-alanine amidase" evidence="6">
    <location>
        <begin position="9"/>
        <end position="144"/>
    </location>
</feature>
<accession>A0ABQ5UYB7</accession>
<evidence type="ECO:0000256" key="4">
    <source>
        <dbReference type="ARBA" id="ARBA00022801"/>
    </source>
</evidence>
<evidence type="ECO:0000256" key="5">
    <source>
        <dbReference type="ARBA" id="ARBA00023316"/>
    </source>
</evidence>
<evidence type="ECO:0000256" key="2">
    <source>
        <dbReference type="ARBA" id="ARBA00007553"/>
    </source>
</evidence>
<evidence type="ECO:0000256" key="3">
    <source>
        <dbReference type="ARBA" id="ARBA00011901"/>
    </source>
</evidence>
<proteinExistence type="inferred from homology"/>
<dbReference type="SUPFAM" id="SSF55846">
    <property type="entry name" value="N-acetylmuramoyl-L-alanine amidase-like"/>
    <property type="match status" value="1"/>
</dbReference>
<keyword evidence="5" id="KW-0961">Cell wall biogenesis/degradation</keyword>
<dbReference type="InterPro" id="IPR051206">
    <property type="entry name" value="NAMLAA_amidase_2"/>
</dbReference>
<dbReference type="Pfam" id="PF01510">
    <property type="entry name" value="Amidase_2"/>
    <property type="match status" value="1"/>
</dbReference>
<dbReference type="Gene3D" id="1.10.101.10">
    <property type="entry name" value="PGBD-like superfamily/PGBD"/>
    <property type="match status" value="1"/>
</dbReference>